<evidence type="ECO:0000256" key="1">
    <source>
        <dbReference type="PROSITE-ProRule" id="PRU00047"/>
    </source>
</evidence>
<feature type="domain" description="CCHC-type" evidence="3">
    <location>
        <begin position="71"/>
        <end position="86"/>
    </location>
</feature>
<protein>
    <submittedName>
        <fullName evidence="4">ZCHC3 protein</fullName>
    </submittedName>
</protein>
<dbReference type="SMART" id="SM00343">
    <property type="entry name" value="ZnF_C2HC"/>
    <property type="match status" value="3"/>
</dbReference>
<organism evidence="4 5">
    <name type="scientific">Atractosteus spatula</name>
    <name type="common">Alligator gar</name>
    <name type="synonym">Lepisosteus spatula</name>
    <dbReference type="NCBI Taxonomy" id="7917"/>
    <lineage>
        <taxon>Eukaryota</taxon>
        <taxon>Metazoa</taxon>
        <taxon>Chordata</taxon>
        <taxon>Craniata</taxon>
        <taxon>Vertebrata</taxon>
        <taxon>Euteleostomi</taxon>
        <taxon>Actinopterygii</taxon>
        <taxon>Neopterygii</taxon>
        <taxon>Holostei</taxon>
        <taxon>Semionotiformes</taxon>
        <taxon>Lepisosteidae</taxon>
        <taxon>Atractosteus</taxon>
    </lineage>
</organism>
<accession>A0A8J7NP78</accession>
<keyword evidence="1" id="KW-0862">Zinc</keyword>
<dbReference type="GO" id="GO:0003723">
    <property type="term" value="F:RNA binding"/>
    <property type="evidence" value="ECO:0007669"/>
    <property type="project" value="InterPro"/>
</dbReference>
<dbReference type="GO" id="GO:0003690">
    <property type="term" value="F:double-stranded DNA binding"/>
    <property type="evidence" value="ECO:0007669"/>
    <property type="project" value="InterPro"/>
</dbReference>
<feature type="compositionally biased region" description="Basic and acidic residues" evidence="2">
    <location>
        <begin position="178"/>
        <end position="197"/>
    </location>
</feature>
<keyword evidence="5" id="KW-1185">Reference proteome</keyword>
<feature type="non-terminal residue" evidence="4">
    <location>
        <position position="1"/>
    </location>
</feature>
<dbReference type="PROSITE" id="PS50158">
    <property type="entry name" value="ZF_CCHC"/>
    <property type="match status" value="1"/>
</dbReference>
<dbReference type="InterPro" id="IPR042509">
    <property type="entry name" value="ZCCHC3"/>
</dbReference>
<dbReference type="GO" id="GO:0008270">
    <property type="term" value="F:zinc ion binding"/>
    <property type="evidence" value="ECO:0007669"/>
    <property type="project" value="UniProtKB-KW"/>
</dbReference>
<keyword evidence="1" id="KW-0863">Zinc-finger</keyword>
<dbReference type="InterPro" id="IPR057811">
    <property type="entry name" value="RBD_ZCCHC3_2nd"/>
</dbReference>
<keyword evidence="1" id="KW-0479">Metal-binding</keyword>
<dbReference type="Pfam" id="PF00098">
    <property type="entry name" value="zf-CCHC"/>
    <property type="match status" value="1"/>
</dbReference>
<proteinExistence type="predicted"/>
<dbReference type="PANTHER" id="PTHR22639">
    <property type="entry name" value="GAG-RELATED PROTEIN"/>
    <property type="match status" value="1"/>
</dbReference>
<dbReference type="Proteomes" id="UP000736164">
    <property type="component" value="Unassembled WGS sequence"/>
</dbReference>
<feature type="non-terminal residue" evidence="4">
    <location>
        <position position="339"/>
    </location>
</feature>
<evidence type="ECO:0000259" key="3">
    <source>
        <dbReference type="PROSITE" id="PS50158"/>
    </source>
</evidence>
<dbReference type="InterPro" id="IPR036875">
    <property type="entry name" value="Znf_CCHC_sf"/>
</dbReference>
<dbReference type="InterPro" id="IPR001878">
    <property type="entry name" value="Znf_CCHC"/>
</dbReference>
<evidence type="ECO:0000313" key="5">
    <source>
        <dbReference type="Proteomes" id="UP000736164"/>
    </source>
</evidence>
<dbReference type="AlphaFoldDB" id="A0A8J7NP78"/>
<sequence length="339" mass="36970">MFNELVSRFCMVKGGPVKVLDDGGIWTCAWRVPVSLYEHIGGFGGYKHIPSQIVLGENRGLVFYQGQPKLCRRCGELGHLVEACTQVVCGNCKEVGHSFEECTNGRKYNLCGSGEHLFKNCPNSFANKLKKENLVRAFVGSGVEEEEEGEENLEKQGETGKVAGGIIGETEEGGGSESKGEGLHEEADKYGKGGYKEVEEESVGDTSNEGNEGSSCEREEFSSVADKTSSDEEPSDIEAQDMGTTHKRVISESSDSEGDITPGGKVRESTVENVSWPVWIQSPTSPDDHREFPLEAPNQKPYVEDSLGISVGEGKEKKKKKKKKKSNLDSWKGEEGFGL</sequence>
<dbReference type="Gene3D" id="4.10.60.10">
    <property type="entry name" value="Zinc finger, CCHC-type"/>
    <property type="match status" value="1"/>
</dbReference>
<dbReference type="PANTHER" id="PTHR22639:SF3">
    <property type="entry name" value="ZINC FINGER CCHC DOMAIN-CONTAINING PROTEIN 3"/>
    <property type="match status" value="1"/>
</dbReference>
<gene>
    <name evidence="4" type="primary">Zcchc3_92</name>
    <name evidence="4" type="ORF">GTO95_0007699</name>
</gene>
<dbReference type="Pfam" id="PF23058">
    <property type="entry name" value="RBD_ZCCHC3_2nd"/>
    <property type="match status" value="1"/>
</dbReference>
<dbReference type="EMBL" id="JAAWVO010022066">
    <property type="protein sequence ID" value="MBN3315609.1"/>
    <property type="molecule type" value="Genomic_DNA"/>
</dbReference>
<comment type="caution">
    <text evidence="4">The sequence shown here is derived from an EMBL/GenBank/DDBJ whole genome shotgun (WGS) entry which is preliminary data.</text>
</comment>
<evidence type="ECO:0000313" key="4">
    <source>
        <dbReference type="EMBL" id="MBN3315609.1"/>
    </source>
</evidence>
<feature type="compositionally biased region" description="Polar residues" evidence="2">
    <location>
        <begin position="205"/>
        <end position="214"/>
    </location>
</feature>
<feature type="region of interest" description="Disordered" evidence="2">
    <location>
        <begin position="141"/>
        <end position="339"/>
    </location>
</feature>
<reference evidence="4" key="1">
    <citation type="journal article" date="2021" name="Cell">
        <title>Tracing the genetic footprints of vertebrate landing in non-teleost ray-finned fishes.</title>
        <authorList>
            <person name="Bi X."/>
            <person name="Wang K."/>
            <person name="Yang L."/>
            <person name="Pan H."/>
            <person name="Jiang H."/>
            <person name="Wei Q."/>
            <person name="Fang M."/>
            <person name="Yu H."/>
            <person name="Zhu C."/>
            <person name="Cai Y."/>
            <person name="He Y."/>
            <person name="Gan X."/>
            <person name="Zeng H."/>
            <person name="Yu D."/>
            <person name="Zhu Y."/>
            <person name="Jiang H."/>
            <person name="Qiu Q."/>
            <person name="Yang H."/>
            <person name="Zhang Y.E."/>
            <person name="Wang W."/>
            <person name="Zhu M."/>
            <person name="He S."/>
            <person name="Zhang G."/>
        </authorList>
    </citation>
    <scope>NUCLEOTIDE SEQUENCE</scope>
    <source>
        <strain evidence="4">Allg_001</strain>
    </source>
</reference>
<name>A0A8J7NP78_ATRSP</name>
<evidence type="ECO:0000256" key="2">
    <source>
        <dbReference type="SAM" id="MobiDB-lite"/>
    </source>
</evidence>
<dbReference type="GO" id="GO:0002218">
    <property type="term" value="P:activation of innate immune response"/>
    <property type="evidence" value="ECO:0007669"/>
    <property type="project" value="InterPro"/>
</dbReference>
<dbReference type="SUPFAM" id="SSF57756">
    <property type="entry name" value="Retrovirus zinc finger-like domains"/>
    <property type="match status" value="1"/>
</dbReference>